<proteinExistence type="predicted"/>
<sequence>MAQNIIIMKKYTLLLMLCAIVFALACSPASSGNKQLKGDWKSKDGKTKLKITGKEFILDDGAPIKEDYIVKGDTLLTSFEGNQPYTEFIIKQIDEHNLHLLFPDSVVVEFER</sequence>
<feature type="chain" id="PRO_5046691491" description="DUF5640 domain-containing protein" evidence="1">
    <location>
        <begin position="26"/>
        <end position="112"/>
    </location>
</feature>
<gene>
    <name evidence="2" type="ORF">GCM10023149_53530</name>
</gene>
<name>A0ABP8HMP5_9SPHI</name>
<comment type="caution">
    <text evidence="2">The sequence shown here is derived from an EMBL/GenBank/DDBJ whole genome shotgun (WGS) entry which is preliminary data.</text>
</comment>
<keyword evidence="3" id="KW-1185">Reference proteome</keyword>
<dbReference type="EMBL" id="BAABFT010000030">
    <property type="protein sequence ID" value="GAA4341335.1"/>
    <property type="molecule type" value="Genomic_DNA"/>
</dbReference>
<protein>
    <recommendedName>
        <fullName evidence="4">DUF5640 domain-containing protein</fullName>
    </recommendedName>
</protein>
<dbReference type="Proteomes" id="UP001500582">
    <property type="component" value="Unassembled WGS sequence"/>
</dbReference>
<reference evidence="3" key="1">
    <citation type="journal article" date="2019" name="Int. J. Syst. Evol. Microbiol.">
        <title>The Global Catalogue of Microorganisms (GCM) 10K type strain sequencing project: providing services to taxonomists for standard genome sequencing and annotation.</title>
        <authorList>
            <consortium name="The Broad Institute Genomics Platform"/>
            <consortium name="The Broad Institute Genome Sequencing Center for Infectious Disease"/>
            <person name="Wu L."/>
            <person name="Ma J."/>
        </authorList>
    </citation>
    <scope>NUCLEOTIDE SEQUENCE [LARGE SCALE GENOMIC DNA]</scope>
    <source>
        <strain evidence="3">JCM 17705</strain>
    </source>
</reference>
<feature type="signal peptide" evidence="1">
    <location>
        <begin position="1"/>
        <end position="25"/>
    </location>
</feature>
<keyword evidence="1" id="KW-0732">Signal</keyword>
<evidence type="ECO:0008006" key="4">
    <source>
        <dbReference type="Google" id="ProtNLM"/>
    </source>
</evidence>
<organism evidence="2 3">
    <name type="scientific">Mucilaginibacter gynuensis</name>
    <dbReference type="NCBI Taxonomy" id="1302236"/>
    <lineage>
        <taxon>Bacteria</taxon>
        <taxon>Pseudomonadati</taxon>
        <taxon>Bacteroidota</taxon>
        <taxon>Sphingobacteriia</taxon>
        <taxon>Sphingobacteriales</taxon>
        <taxon>Sphingobacteriaceae</taxon>
        <taxon>Mucilaginibacter</taxon>
    </lineage>
</organism>
<evidence type="ECO:0000256" key="1">
    <source>
        <dbReference type="SAM" id="SignalP"/>
    </source>
</evidence>
<accession>A0ABP8HMP5</accession>
<evidence type="ECO:0000313" key="2">
    <source>
        <dbReference type="EMBL" id="GAA4341335.1"/>
    </source>
</evidence>
<evidence type="ECO:0000313" key="3">
    <source>
        <dbReference type="Proteomes" id="UP001500582"/>
    </source>
</evidence>